<organism evidence="9 10">
    <name type="scientific">Alloyangia pacifica</name>
    <dbReference type="NCBI Taxonomy" id="311180"/>
    <lineage>
        <taxon>Bacteria</taxon>
        <taxon>Pseudomonadati</taxon>
        <taxon>Pseudomonadota</taxon>
        <taxon>Alphaproteobacteria</taxon>
        <taxon>Rhodobacterales</taxon>
        <taxon>Roseobacteraceae</taxon>
        <taxon>Alloyangia</taxon>
    </lineage>
</organism>
<dbReference type="InterPro" id="IPR027473">
    <property type="entry name" value="L-asparaginase_C"/>
</dbReference>
<dbReference type="Pfam" id="PF00710">
    <property type="entry name" value="Asparaginase"/>
    <property type="match status" value="1"/>
</dbReference>
<dbReference type="STRING" id="311180.SAMN04488050_102554"/>
<dbReference type="SMART" id="SM00870">
    <property type="entry name" value="Asparaginase"/>
    <property type="match status" value="1"/>
</dbReference>
<gene>
    <name evidence="9" type="ORF">SAMN04488050_102554</name>
</gene>
<comment type="similarity">
    <text evidence="1">Belongs to the asparaginase 1 family.</text>
</comment>
<dbReference type="OrthoDB" id="9788068at2"/>
<name>A0A1I6QZI2_9RHOB</name>
<dbReference type="PIRSF" id="PIRSF500176">
    <property type="entry name" value="L_ASNase"/>
    <property type="match status" value="1"/>
</dbReference>
<evidence type="ECO:0000259" key="8">
    <source>
        <dbReference type="Pfam" id="PF17763"/>
    </source>
</evidence>
<dbReference type="PROSITE" id="PS51732">
    <property type="entry name" value="ASN_GLN_ASE_3"/>
    <property type="match status" value="1"/>
</dbReference>
<dbReference type="InterPro" id="IPR004550">
    <property type="entry name" value="AsnASE_II"/>
</dbReference>
<dbReference type="PRINTS" id="PR00139">
    <property type="entry name" value="ASNGLNASE"/>
</dbReference>
<dbReference type="AlphaFoldDB" id="A0A1I6QZI2"/>
<protein>
    <submittedName>
        <fullName evidence="9">L-asparaginase</fullName>
    </submittedName>
</protein>
<dbReference type="InterPro" id="IPR006034">
    <property type="entry name" value="Asparaginase/glutaminase-like"/>
</dbReference>
<keyword evidence="10" id="KW-1185">Reference proteome</keyword>
<evidence type="ECO:0000256" key="1">
    <source>
        <dbReference type="ARBA" id="ARBA00010518"/>
    </source>
</evidence>
<evidence type="ECO:0000256" key="3">
    <source>
        <dbReference type="PIRSR" id="PIRSR001220-1"/>
    </source>
</evidence>
<dbReference type="GO" id="GO:0004067">
    <property type="term" value="F:asparaginase activity"/>
    <property type="evidence" value="ECO:0007669"/>
    <property type="project" value="UniProtKB-UniRule"/>
</dbReference>
<dbReference type="CDD" id="cd08964">
    <property type="entry name" value="L-asparaginase_II"/>
    <property type="match status" value="1"/>
</dbReference>
<sequence length="330" mass="34189">MPHIVLVATGGTIASYAKTEGGAVTAGLSGDALLESLHAPLPGITVEVDNIEAAGSNALTLETVHKLCRHIDARLAEPGVDGVVVTHGTDTMEESAFLARLLVTSDKPVVFTGAQRHAGQPDTDGPRNMRDALLTAATPELTGVGPVIVFEGDIHGARYVSKVHSSRVDTFRSNGHGKLGEVDEGEVHLYTRPARPRHILDTPSLDADVELVAIGLGSTPRYLEWCVGNGVSGLVIEAFGRGNAPKGFAEATRKLVAAGIPVILATRCSEGRTRAIYGADSGGVTMVEAGAILAGDLSAAKARLLLAALLPLLPEGAGRMEAIVEAITKV</sequence>
<feature type="binding site" evidence="4">
    <location>
        <begin position="89"/>
        <end position="90"/>
    </location>
    <ligand>
        <name>substrate</name>
    </ligand>
</feature>
<evidence type="ECO:0000256" key="6">
    <source>
        <dbReference type="PROSITE-ProRule" id="PRU10100"/>
    </source>
</evidence>
<dbReference type="SFLD" id="SFLDS00057">
    <property type="entry name" value="Glutaminase/Asparaginase"/>
    <property type="match status" value="1"/>
</dbReference>
<dbReference type="Pfam" id="PF17763">
    <property type="entry name" value="Asparaginase_C"/>
    <property type="match status" value="1"/>
</dbReference>
<dbReference type="InterPro" id="IPR027475">
    <property type="entry name" value="Asparaginase/glutaminase_AS2"/>
</dbReference>
<feature type="domain" description="L-asparaginase N-terminal" evidence="7">
    <location>
        <begin position="3"/>
        <end position="194"/>
    </location>
</feature>
<feature type="active site" evidence="6">
    <location>
        <position position="89"/>
    </location>
</feature>
<evidence type="ECO:0000256" key="5">
    <source>
        <dbReference type="PROSITE-ProRule" id="PRU10099"/>
    </source>
</evidence>
<dbReference type="PIRSF" id="PIRSF001220">
    <property type="entry name" value="L-ASNase_gatD"/>
    <property type="match status" value="1"/>
</dbReference>
<feature type="binding site" evidence="4">
    <location>
        <position position="56"/>
    </location>
    <ligand>
        <name>substrate</name>
    </ligand>
</feature>
<dbReference type="RefSeq" id="WP_092420400.1">
    <property type="nucleotide sequence ID" value="NZ_FNCL01000001.1"/>
</dbReference>
<keyword evidence="2" id="KW-0378">Hydrolase</keyword>
<dbReference type="InterPro" id="IPR036152">
    <property type="entry name" value="Asp/glu_Ase-like_sf"/>
</dbReference>
<dbReference type="PROSITE" id="PS00917">
    <property type="entry name" value="ASN_GLN_ASE_2"/>
    <property type="match status" value="1"/>
</dbReference>
<dbReference type="FunFam" id="3.40.50.1170:FF:000001">
    <property type="entry name" value="L-asparaginase 2"/>
    <property type="match status" value="1"/>
</dbReference>
<dbReference type="Gene3D" id="3.40.50.1170">
    <property type="entry name" value="L-asparaginase, N-terminal domain"/>
    <property type="match status" value="1"/>
</dbReference>
<dbReference type="InterPro" id="IPR037152">
    <property type="entry name" value="L-asparaginase_N_sf"/>
</dbReference>
<dbReference type="Gene3D" id="3.40.50.40">
    <property type="match status" value="1"/>
</dbReference>
<dbReference type="EMBL" id="FOZW01000002">
    <property type="protein sequence ID" value="SFS57812.1"/>
    <property type="molecule type" value="Genomic_DNA"/>
</dbReference>
<accession>A0A1I6QZI2</accession>
<dbReference type="InterPro" id="IPR020827">
    <property type="entry name" value="Asparaginase/glutaminase_AS1"/>
</dbReference>
<dbReference type="InterPro" id="IPR027474">
    <property type="entry name" value="L-asparaginase_N"/>
</dbReference>
<dbReference type="GO" id="GO:0006528">
    <property type="term" value="P:asparagine metabolic process"/>
    <property type="evidence" value="ECO:0007669"/>
    <property type="project" value="InterPro"/>
</dbReference>
<feature type="active site" description="O-isoaspartyl threonine intermediate" evidence="3">
    <location>
        <position position="12"/>
    </location>
</feature>
<reference evidence="10" key="1">
    <citation type="submission" date="2016-10" db="EMBL/GenBank/DDBJ databases">
        <authorList>
            <person name="Varghese N."/>
            <person name="Submissions S."/>
        </authorList>
    </citation>
    <scope>NUCLEOTIDE SEQUENCE [LARGE SCALE GENOMIC DNA]</scope>
    <source>
        <strain evidence="10">DSM 26894</strain>
    </source>
</reference>
<evidence type="ECO:0000256" key="4">
    <source>
        <dbReference type="PIRSR" id="PIRSR001220-2"/>
    </source>
</evidence>
<evidence type="ECO:0000313" key="9">
    <source>
        <dbReference type="EMBL" id="SFS57812.1"/>
    </source>
</evidence>
<proteinExistence type="inferred from homology"/>
<feature type="active site" evidence="5">
    <location>
        <position position="12"/>
    </location>
</feature>
<evidence type="ECO:0000259" key="7">
    <source>
        <dbReference type="Pfam" id="PF00710"/>
    </source>
</evidence>
<dbReference type="PROSITE" id="PS00144">
    <property type="entry name" value="ASN_GLN_ASE_1"/>
    <property type="match status" value="1"/>
</dbReference>
<evidence type="ECO:0000313" key="10">
    <source>
        <dbReference type="Proteomes" id="UP000199392"/>
    </source>
</evidence>
<feature type="domain" description="Asparaginase/glutaminase C-terminal" evidence="8">
    <location>
        <begin position="209"/>
        <end position="310"/>
    </location>
</feature>
<dbReference type="PANTHER" id="PTHR11707">
    <property type="entry name" value="L-ASPARAGINASE"/>
    <property type="match status" value="1"/>
</dbReference>
<dbReference type="InterPro" id="IPR040919">
    <property type="entry name" value="Asparaginase_C"/>
</dbReference>
<dbReference type="Proteomes" id="UP000199392">
    <property type="component" value="Unassembled WGS sequence"/>
</dbReference>
<evidence type="ECO:0000256" key="2">
    <source>
        <dbReference type="ARBA" id="ARBA00022801"/>
    </source>
</evidence>
<dbReference type="SUPFAM" id="SSF53774">
    <property type="entry name" value="Glutaminase/Asparaginase"/>
    <property type="match status" value="1"/>
</dbReference>
<dbReference type="PANTHER" id="PTHR11707:SF28">
    <property type="entry name" value="60 KDA LYSOPHOSPHOLIPASE"/>
    <property type="match status" value="1"/>
</dbReference>